<dbReference type="PANTHER" id="PTHR35161:SF19">
    <property type="entry name" value="OS02G0113400 PROTEIN"/>
    <property type="match status" value="1"/>
</dbReference>
<dbReference type="EMBL" id="LC026149">
    <property type="protein sequence ID" value="BAT21111.1"/>
    <property type="molecule type" value="mRNA"/>
</dbReference>
<gene>
    <name evidence="1" type="primary">HSA1b-ir</name>
</gene>
<dbReference type="AlphaFoldDB" id="A0A0P0YJY4"/>
<sequence>MADETITLQQYVNAARQTFLTVALLPDQNHSLEITPEGCLFLLTWTKCFTEAFSKGKSWNGDFTLADFKVCRGHVQKHKKPKKFGDEGMKNDMEKFVEEIELVFRSRDSRLRFTYPPYFSDFTFRLRNLEIIQNVLSNQYKLLLETHMCFMPSYERGCFIIGLYRNYQGGDQNDKWETAIKTAVCASGWKTKVSNVVFFKDIVTKAEEDGRTYGKTNFEAFRFSRDVMTHGADQDYRFETNNEEEKFPDDSGIELMIPYHLGDFIARIVAKVILDGIDITDELFSARVKCV</sequence>
<dbReference type="PANTHER" id="PTHR35161">
    <property type="entry name" value="OS02G0303100 PROTEIN"/>
    <property type="match status" value="1"/>
</dbReference>
<accession>A0A0P0YJY4</accession>
<organism evidence="1">
    <name type="scientific">Oryza sativa subsp. indica</name>
    <name type="common">Rice</name>
    <dbReference type="NCBI Taxonomy" id="39946"/>
    <lineage>
        <taxon>Eukaryota</taxon>
        <taxon>Viridiplantae</taxon>
        <taxon>Streptophyta</taxon>
        <taxon>Embryophyta</taxon>
        <taxon>Tracheophyta</taxon>
        <taxon>Spermatophyta</taxon>
        <taxon>Magnoliopsida</taxon>
        <taxon>Liliopsida</taxon>
        <taxon>Poales</taxon>
        <taxon>Poaceae</taxon>
        <taxon>BOP clade</taxon>
        <taxon>Oryzoideae</taxon>
        <taxon>Oryzeae</taxon>
        <taxon>Oryzinae</taxon>
        <taxon>Oryza</taxon>
        <taxon>Oryza sativa</taxon>
    </lineage>
</organism>
<proteinExistence type="evidence at transcript level"/>
<reference evidence="1" key="1">
    <citation type="journal article" date="2016" name="Mol. Plant">
        <title>Two Tightly Linked Genes at the hsa1 Locus Cause Both F1 and F2 Hybrid Sterility in Rice.</title>
        <authorList>
            <person name="Kubo T."/>
            <person name="Takashi T."/>
            <person name="Ashikari M."/>
            <person name="Yoshimura A."/>
            <person name="Kurata N."/>
        </authorList>
    </citation>
    <scope>NUCLEOTIDE SEQUENCE</scope>
    <source>
        <tissue evidence="1">Young panicle</tissue>
    </source>
</reference>
<protein>
    <submittedName>
        <fullName evidence="1">Uncharacterized protein</fullName>
    </submittedName>
</protein>
<evidence type="ECO:0000313" key="1">
    <source>
        <dbReference type="EMBL" id="BAT21111.1"/>
    </source>
</evidence>
<name>A0A0P0YJY4_ORYSI</name>